<dbReference type="Gene3D" id="3.30.950.30">
    <property type="entry name" value="Schlafen, AAA domain"/>
    <property type="match status" value="1"/>
</dbReference>
<feature type="domain" description="Schlafen AlbA-2" evidence="1">
    <location>
        <begin position="16"/>
        <end position="107"/>
    </location>
</feature>
<dbReference type="InterPro" id="IPR038461">
    <property type="entry name" value="Schlafen_AlbA_2_dom_sf"/>
</dbReference>
<sequence>MTIDQIRRLVAMVGPESPMLEYKADMSTSIAKAVAALANTYGGLVLVGVTDDRRVTGVKEKTLERVSEHCHGAIEPPWVPEIVPVLMDDGSGRYVLVIRVVPGVGPRPLLIEGAAPVRHHNTTHPASWQKLAALFAEGDTRVQSDPWAIHRPDAPRDSSGNADEHVDLIIRSGLNIAIDPRAAWRPLREQDVNQLADALNRSALVGQLTDLIFRWWRLQHSQVHRRGHNRSCTIRLQGQGLPPGRCWCTVRTALGSMDTRTRKSSTRRSPLLPVDSTCSQWRLGDVVSEVFCPVRGK</sequence>
<gene>
    <name evidence="2" type="ORF">BJY14_007926</name>
</gene>
<protein>
    <recommendedName>
        <fullName evidence="1">Schlafen AlbA-2 domain-containing protein</fullName>
    </recommendedName>
</protein>
<dbReference type="EMBL" id="JACCBA010000001">
    <property type="protein sequence ID" value="NYD51943.1"/>
    <property type="molecule type" value="Genomic_DNA"/>
</dbReference>
<accession>A0A7Y9EQ79</accession>
<dbReference type="AlphaFoldDB" id="A0A7Y9EQ79"/>
<proteinExistence type="predicted"/>
<evidence type="ECO:0000313" key="3">
    <source>
        <dbReference type="Proteomes" id="UP000529783"/>
    </source>
</evidence>
<organism evidence="2 3">
    <name type="scientific">Actinomadura luteofluorescens</name>
    <dbReference type="NCBI Taxonomy" id="46163"/>
    <lineage>
        <taxon>Bacteria</taxon>
        <taxon>Bacillati</taxon>
        <taxon>Actinomycetota</taxon>
        <taxon>Actinomycetes</taxon>
        <taxon>Streptosporangiales</taxon>
        <taxon>Thermomonosporaceae</taxon>
        <taxon>Actinomadura</taxon>
    </lineage>
</organism>
<dbReference type="Proteomes" id="UP000529783">
    <property type="component" value="Unassembled WGS sequence"/>
</dbReference>
<evidence type="ECO:0000259" key="1">
    <source>
        <dbReference type="Pfam" id="PF04326"/>
    </source>
</evidence>
<keyword evidence="3" id="KW-1185">Reference proteome</keyword>
<evidence type="ECO:0000313" key="2">
    <source>
        <dbReference type="EMBL" id="NYD51943.1"/>
    </source>
</evidence>
<dbReference type="InterPro" id="IPR007421">
    <property type="entry name" value="Schlafen_AlbA_2_dom"/>
</dbReference>
<dbReference type="Pfam" id="PF04326">
    <property type="entry name" value="SLFN_AlbA_2"/>
    <property type="match status" value="1"/>
</dbReference>
<name>A0A7Y9EQ79_9ACTN</name>
<comment type="caution">
    <text evidence="2">The sequence shown here is derived from an EMBL/GenBank/DDBJ whole genome shotgun (WGS) entry which is preliminary data.</text>
</comment>
<reference evidence="2 3" key="1">
    <citation type="submission" date="2020-07" db="EMBL/GenBank/DDBJ databases">
        <title>Sequencing the genomes of 1000 actinobacteria strains.</title>
        <authorList>
            <person name="Klenk H.-P."/>
        </authorList>
    </citation>
    <scope>NUCLEOTIDE SEQUENCE [LARGE SCALE GENOMIC DNA]</scope>
    <source>
        <strain evidence="2 3">DSM 40398</strain>
    </source>
</reference>
<dbReference type="RefSeq" id="WP_179848222.1">
    <property type="nucleotide sequence ID" value="NZ_JACCBA010000001.1"/>
</dbReference>